<dbReference type="Pfam" id="PF02537">
    <property type="entry name" value="CRCB"/>
    <property type="match status" value="1"/>
</dbReference>
<dbReference type="Proteomes" id="UP000051576">
    <property type="component" value="Unassembled WGS sequence"/>
</dbReference>
<evidence type="ECO:0000313" key="12">
    <source>
        <dbReference type="Proteomes" id="UP000051576"/>
    </source>
</evidence>
<evidence type="ECO:0000256" key="8">
    <source>
        <dbReference type="ARBA" id="ARBA00035585"/>
    </source>
</evidence>
<keyword evidence="10" id="KW-0915">Sodium</keyword>
<dbReference type="EMBL" id="AYYX01000035">
    <property type="protein sequence ID" value="KRM87721.1"/>
    <property type="molecule type" value="Genomic_DNA"/>
</dbReference>
<gene>
    <name evidence="10" type="primary">fluC</name>
    <name evidence="10" type="synonym">crcB</name>
    <name evidence="11" type="ORF">FD21_GL001259</name>
</gene>
<feature type="binding site" evidence="10">
    <location>
        <position position="67"/>
    </location>
    <ligand>
        <name>Na(+)</name>
        <dbReference type="ChEBI" id="CHEBI:29101"/>
        <note>structural</note>
    </ligand>
</feature>
<dbReference type="InterPro" id="IPR003691">
    <property type="entry name" value="FluC"/>
</dbReference>
<comment type="activity regulation">
    <text evidence="10">Na(+) is not transported, but it plays an essential structural role and its presence is essential for fluoride channel function.</text>
</comment>
<accession>A0A0R2CGW6</accession>
<keyword evidence="6 10" id="KW-0407">Ion channel</keyword>
<feature type="transmembrane region" description="Helical" evidence="10">
    <location>
        <begin position="89"/>
        <end position="108"/>
    </location>
</feature>
<reference evidence="11 12" key="1">
    <citation type="journal article" date="2015" name="Genome Announc.">
        <title>Expanding the biotechnology potential of lactobacilli through comparative genomics of 213 strains and associated genera.</title>
        <authorList>
            <person name="Sun Z."/>
            <person name="Harris H.M."/>
            <person name="McCann A."/>
            <person name="Guo C."/>
            <person name="Argimon S."/>
            <person name="Zhang W."/>
            <person name="Yang X."/>
            <person name="Jeffery I.B."/>
            <person name="Cooney J.C."/>
            <person name="Kagawa T.F."/>
            <person name="Liu W."/>
            <person name="Song Y."/>
            <person name="Salvetti E."/>
            <person name="Wrobel A."/>
            <person name="Rasinkangas P."/>
            <person name="Parkhill J."/>
            <person name="Rea M.C."/>
            <person name="O'Sullivan O."/>
            <person name="Ritari J."/>
            <person name="Douillard F.P."/>
            <person name="Paul Ross R."/>
            <person name="Yang R."/>
            <person name="Briner A.E."/>
            <person name="Felis G.E."/>
            <person name="de Vos W.M."/>
            <person name="Barrangou R."/>
            <person name="Klaenhammer T.R."/>
            <person name="Caufield P.W."/>
            <person name="Cui Y."/>
            <person name="Zhang H."/>
            <person name="O'Toole P.W."/>
        </authorList>
    </citation>
    <scope>NUCLEOTIDE SEQUENCE [LARGE SCALE GENOMIC DNA]</scope>
    <source>
        <strain evidence="11 12">DSM 20605</strain>
    </source>
</reference>
<comment type="subcellular location">
    <subcellularLocation>
        <location evidence="1 10">Cell membrane</location>
        <topology evidence="1 10">Multi-pass membrane protein</topology>
    </subcellularLocation>
</comment>
<comment type="similarity">
    <text evidence="7 10">Belongs to the fluoride channel Fluc/FEX (TC 1.A.43) family.</text>
</comment>
<comment type="function">
    <text evidence="9 10">Fluoride-specific ion channel. Important for reducing fluoride concentration in the cell, thus reducing its toxicity.</text>
</comment>
<evidence type="ECO:0000256" key="1">
    <source>
        <dbReference type="ARBA" id="ARBA00004651"/>
    </source>
</evidence>
<dbReference type="PANTHER" id="PTHR28259:SF1">
    <property type="entry name" value="FLUORIDE EXPORT PROTEIN 1-RELATED"/>
    <property type="match status" value="1"/>
</dbReference>
<evidence type="ECO:0000256" key="10">
    <source>
        <dbReference type="HAMAP-Rule" id="MF_00454"/>
    </source>
</evidence>
<dbReference type="AlphaFoldDB" id="A0A0R2CGW6"/>
<evidence type="ECO:0000256" key="9">
    <source>
        <dbReference type="ARBA" id="ARBA00049940"/>
    </source>
</evidence>
<evidence type="ECO:0000256" key="5">
    <source>
        <dbReference type="ARBA" id="ARBA00023136"/>
    </source>
</evidence>
<protein>
    <recommendedName>
        <fullName evidence="10">Fluoride-specific ion channel FluC</fullName>
    </recommendedName>
</protein>
<organism evidence="11 12">
    <name type="scientific">Liquorilactobacillus vini DSM 20605</name>
    <dbReference type="NCBI Taxonomy" id="1133569"/>
    <lineage>
        <taxon>Bacteria</taxon>
        <taxon>Bacillati</taxon>
        <taxon>Bacillota</taxon>
        <taxon>Bacilli</taxon>
        <taxon>Lactobacillales</taxon>
        <taxon>Lactobacillaceae</taxon>
        <taxon>Liquorilactobacillus</taxon>
    </lineage>
</organism>
<dbReference type="GO" id="GO:0005886">
    <property type="term" value="C:plasma membrane"/>
    <property type="evidence" value="ECO:0007669"/>
    <property type="project" value="UniProtKB-SubCell"/>
</dbReference>
<evidence type="ECO:0000313" key="11">
    <source>
        <dbReference type="EMBL" id="KRM87721.1"/>
    </source>
</evidence>
<comment type="catalytic activity">
    <reaction evidence="8">
        <text>fluoride(in) = fluoride(out)</text>
        <dbReference type="Rhea" id="RHEA:76159"/>
        <dbReference type="ChEBI" id="CHEBI:17051"/>
    </reaction>
    <physiologicalReaction direction="left-to-right" evidence="8">
        <dbReference type="Rhea" id="RHEA:76160"/>
    </physiologicalReaction>
</comment>
<keyword evidence="4 10" id="KW-1133">Transmembrane helix</keyword>
<evidence type="ECO:0000256" key="3">
    <source>
        <dbReference type="ARBA" id="ARBA00022692"/>
    </source>
</evidence>
<evidence type="ECO:0000256" key="2">
    <source>
        <dbReference type="ARBA" id="ARBA00022475"/>
    </source>
</evidence>
<dbReference type="STRING" id="1133569.FD21_GL001259"/>
<sequence length="113" mass="12320">MMIGLGAALGSIGRYLITIRLKKVSGWPLATLLINLSGAFALGLLFGLNLLPDVYKILGIGFFGGYTTFSTFNVELLALHHSQARRLELFYGLTSYLGGLLLVTLGFWSSKMF</sequence>
<feature type="transmembrane region" description="Helical" evidence="10">
    <location>
        <begin position="29"/>
        <end position="51"/>
    </location>
</feature>
<feature type="transmembrane region" description="Helical" evidence="10">
    <location>
        <begin position="57"/>
        <end position="77"/>
    </location>
</feature>
<dbReference type="GO" id="GO:0062054">
    <property type="term" value="F:fluoride channel activity"/>
    <property type="evidence" value="ECO:0007669"/>
    <property type="project" value="UniProtKB-UniRule"/>
</dbReference>
<feature type="binding site" evidence="10">
    <location>
        <position position="64"/>
    </location>
    <ligand>
        <name>Na(+)</name>
        <dbReference type="ChEBI" id="CHEBI:29101"/>
        <note>structural</note>
    </ligand>
</feature>
<evidence type="ECO:0000256" key="6">
    <source>
        <dbReference type="ARBA" id="ARBA00023303"/>
    </source>
</evidence>
<keyword evidence="10" id="KW-0406">Ion transport</keyword>
<proteinExistence type="inferred from homology"/>
<dbReference type="HAMAP" id="MF_00454">
    <property type="entry name" value="FluC"/>
    <property type="match status" value="1"/>
</dbReference>
<dbReference type="PANTHER" id="PTHR28259">
    <property type="entry name" value="FLUORIDE EXPORT PROTEIN 1-RELATED"/>
    <property type="match status" value="1"/>
</dbReference>
<comment type="caution">
    <text evidence="11">The sequence shown here is derived from an EMBL/GenBank/DDBJ whole genome shotgun (WGS) entry which is preliminary data.</text>
</comment>
<dbReference type="PATRIC" id="fig|1133569.4.peg.1391"/>
<keyword evidence="12" id="KW-1185">Reference proteome</keyword>
<keyword evidence="3 10" id="KW-0812">Transmembrane</keyword>
<keyword evidence="10" id="KW-0479">Metal-binding</keyword>
<dbReference type="GO" id="GO:0140114">
    <property type="term" value="P:cellular detoxification of fluoride"/>
    <property type="evidence" value="ECO:0007669"/>
    <property type="project" value="UniProtKB-UniRule"/>
</dbReference>
<dbReference type="eggNOG" id="COG0239">
    <property type="taxonomic scope" value="Bacteria"/>
</dbReference>
<dbReference type="GO" id="GO:0046872">
    <property type="term" value="F:metal ion binding"/>
    <property type="evidence" value="ECO:0007669"/>
    <property type="project" value="UniProtKB-KW"/>
</dbReference>
<keyword evidence="10" id="KW-0813">Transport</keyword>
<evidence type="ECO:0000256" key="7">
    <source>
        <dbReference type="ARBA" id="ARBA00035120"/>
    </source>
</evidence>
<name>A0A0R2CGW6_9LACO</name>
<keyword evidence="5 10" id="KW-0472">Membrane</keyword>
<keyword evidence="2 10" id="KW-1003">Cell membrane</keyword>
<evidence type="ECO:0000256" key="4">
    <source>
        <dbReference type="ARBA" id="ARBA00022989"/>
    </source>
</evidence>